<feature type="domain" description="ABC transporter" evidence="5">
    <location>
        <begin position="21"/>
        <end position="246"/>
    </location>
</feature>
<evidence type="ECO:0000256" key="4">
    <source>
        <dbReference type="ARBA" id="ARBA00022840"/>
    </source>
</evidence>
<evidence type="ECO:0000259" key="5">
    <source>
        <dbReference type="PROSITE" id="PS50893"/>
    </source>
</evidence>
<dbReference type="PANTHER" id="PTHR42788">
    <property type="entry name" value="TAURINE IMPORT ATP-BINDING PROTEIN-RELATED"/>
    <property type="match status" value="1"/>
</dbReference>
<dbReference type="SUPFAM" id="SSF52540">
    <property type="entry name" value="P-loop containing nucleoside triphosphate hydrolases"/>
    <property type="match status" value="1"/>
</dbReference>
<dbReference type="GO" id="GO:0016887">
    <property type="term" value="F:ATP hydrolysis activity"/>
    <property type="evidence" value="ECO:0007669"/>
    <property type="project" value="InterPro"/>
</dbReference>
<dbReference type="PROSITE" id="PS50893">
    <property type="entry name" value="ABC_TRANSPORTER_2"/>
    <property type="match status" value="1"/>
</dbReference>
<dbReference type="SMART" id="SM00382">
    <property type="entry name" value="AAA"/>
    <property type="match status" value="1"/>
</dbReference>
<reference evidence="7" key="1">
    <citation type="submission" date="2016-10" db="EMBL/GenBank/DDBJ databases">
        <authorList>
            <person name="Varghese N."/>
            <person name="Submissions S."/>
        </authorList>
    </citation>
    <scope>NUCLEOTIDE SEQUENCE [LARGE SCALE GENOMIC DNA]</scope>
    <source>
        <strain evidence="7">DSM 17465</strain>
    </source>
</reference>
<accession>A0A1I7D9J2</accession>
<keyword evidence="7" id="KW-1185">Reference proteome</keyword>
<sequence length="270" mass="29963">MPNETAPLLSVVPNTSVDPKPSALSVTVKDHRYHPLQQTLAPCTLELAKGEVVSIIGPSGCGKSTFLRIAAGLIEASEGKISNASKRAAILFQEHRLLPWKSLLNNISFGLQGQKLTKFQRMKKAREVAYAMGFSEDDLIKYPSELSGGMRQRGALARALAVEPDLLFLDEPFSALDIGRRRDLYRQVLHEVDQKQCSVLMVTHDVTEALALSDRVLIMAPDPGHFAKEYEVPLPRSERTRQNLMDLEAGLLADDRIASLFNMSNWEKLV</sequence>
<dbReference type="AlphaFoldDB" id="A0A1I7D9J2"/>
<dbReference type="Pfam" id="PF00005">
    <property type="entry name" value="ABC_tran"/>
    <property type="match status" value="1"/>
</dbReference>
<evidence type="ECO:0000256" key="3">
    <source>
        <dbReference type="ARBA" id="ARBA00022741"/>
    </source>
</evidence>
<gene>
    <name evidence="6" type="ORF">SAMN05444141_10816</name>
</gene>
<dbReference type="PANTHER" id="PTHR42788:SF13">
    <property type="entry name" value="ALIPHATIC SULFONATES IMPORT ATP-BINDING PROTEIN SSUB"/>
    <property type="match status" value="1"/>
</dbReference>
<keyword evidence="2" id="KW-0813">Transport</keyword>
<dbReference type="Gene3D" id="3.40.50.300">
    <property type="entry name" value="P-loop containing nucleotide triphosphate hydrolases"/>
    <property type="match status" value="1"/>
</dbReference>
<dbReference type="Proteomes" id="UP000183371">
    <property type="component" value="Unassembled WGS sequence"/>
</dbReference>
<name>A0A1I7D9J2_9HYPH</name>
<keyword evidence="3" id="KW-0547">Nucleotide-binding</keyword>
<evidence type="ECO:0000256" key="1">
    <source>
        <dbReference type="ARBA" id="ARBA00005417"/>
    </source>
</evidence>
<dbReference type="InterPro" id="IPR003439">
    <property type="entry name" value="ABC_transporter-like_ATP-bd"/>
</dbReference>
<organism evidence="6 7">
    <name type="scientific">Pseudovibrio denitrificans</name>
    <dbReference type="NCBI Taxonomy" id="258256"/>
    <lineage>
        <taxon>Bacteria</taxon>
        <taxon>Pseudomonadati</taxon>
        <taxon>Pseudomonadota</taxon>
        <taxon>Alphaproteobacteria</taxon>
        <taxon>Hyphomicrobiales</taxon>
        <taxon>Stappiaceae</taxon>
        <taxon>Pseudovibrio</taxon>
    </lineage>
</organism>
<dbReference type="RefSeq" id="WP_083417300.1">
    <property type="nucleotide sequence ID" value="NZ_FPBD01000008.1"/>
</dbReference>
<dbReference type="EMBL" id="FPBD01000008">
    <property type="protein sequence ID" value="SFU08295.1"/>
    <property type="molecule type" value="Genomic_DNA"/>
</dbReference>
<comment type="similarity">
    <text evidence="1">Belongs to the ABC transporter superfamily.</text>
</comment>
<evidence type="ECO:0000256" key="2">
    <source>
        <dbReference type="ARBA" id="ARBA00022448"/>
    </source>
</evidence>
<proteinExistence type="inferred from homology"/>
<dbReference type="InterPro" id="IPR003593">
    <property type="entry name" value="AAA+_ATPase"/>
</dbReference>
<dbReference type="GO" id="GO:0005524">
    <property type="term" value="F:ATP binding"/>
    <property type="evidence" value="ECO:0007669"/>
    <property type="project" value="UniProtKB-KW"/>
</dbReference>
<protein>
    <submittedName>
        <fullName evidence="6">NitT/TauT family transport system ATP-binding protein</fullName>
    </submittedName>
</protein>
<evidence type="ECO:0000313" key="6">
    <source>
        <dbReference type="EMBL" id="SFU08295.1"/>
    </source>
</evidence>
<dbReference type="InterPro" id="IPR027417">
    <property type="entry name" value="P-loop_NTPase"/>
</dbReference>
<keyword evidence="4 6" id="KW-0067">ATP-binding</keyword>
<dbReference type="InterPro" id="IPR050166">
    <property type="entry name" value="ABC_transporter_ATP-bind"/>
</dbReference>
<evidence type="ECO:0000313" key="7">
    <source>
        <dbReference type="Proteomes" id="UP000183371"/>
    </source>
</evidence>